<dbReference type="InterPro" id="IPR001264">
    <property type="entry name" value="Glyco_trans_51"/>
</dbReference>
<feature type="domain" description="Glycosyl transferase family 51" evidence="10">
    <location>
        <begin position="52"/>
        <end position="223"/>
    </location>
</feature>
<keyword evidence="5" id="KW-0378">Hydrolase</keyword>
<keyword evidence="1" id="KW-0121">Carboxypeptidase</keyword>
<keyword evidence="4" id="KW-0808">Transferase</keyword>
<keyword evidence="6" id="KW-0511">Multifunctional enzyme</keyword>
<name>A0A9D5Q604_9BACT</name>
<dbReference type="InterPro" id="IPR050396">
    <property type="entry name" value="Glycosyltr_51/Transpeptidase"/>
</dbReference>
<dbReference type="PANTHER" id="PTHR32282">
    <property type="entry name" value="BINDING PROTEIN TRANSPEPTIDASE, PUTATIVE-RELATED"/>
    <property type="match status" value="1"/>
</dbReference>
<evidence type="ECO:0000256" key="5">
    <source>
        <dbReference type="ARBA" id="ARBA00022801"/>
    </source>
</evidence>
<dbReference type="SUPFAM" id="SSF53955">
    <property type="entry name" value="Lysozyme-like"/>
    <property type="match status" value="1"/>
</dbReference>
<evidence type="ECO:0000313" key="11">
    <source>
        <dbReference type="EMBL" id="MBD3324406.1"/>
    </source>
</evidence>
<reference evidence="11" key="1">
    <citation type="submission" date="2019-11" db="EMBL/GenBank/DDBJ databases">
        <title>Microbial mats filling the niche in hypersaline microbial mats.</title>
        <authorList>
            <person name="Wong H.L."/>
            <person name="Macleod F.I."/>
            <person name="White R.A. III"/>
            <person name="Burns B.P."/>
        </authorList>
    </citation>
    <scope>NUCLEOTIDE SEQUENCE</scope>
    <source>
        <strain evidence="11">Rbin_158</strain>
    </source>
</reference>
<dbReference type="GO" id="GO:0009252">
    <property type="term" value="P:peptidoglycan biosynthetic process"/>
    <property type="evidence" value="ECO:0007669"/>
    <property type="project" value="TreeGrafter"/>
</dbReference>
<evidence type="ECO:0000256" key="4">
    <source>
        <dbReference type="ARBA" id="ARBA00022679"/>
    </source>
</evidence>
<evidence type="ECO:0000256" key="2">
    <source>
        <dbReference type="ARBA" id="ARBA00022670"/>
    </source>
</evidence>
<organism evidence="11 12">
    <name type="scientific">candidate division KSB3 bacterium</name>
    <dbReference type="NCBI Taxonomy" id="2044937"/>
    <lineage>
        <taxon>Bacteria</taxon>
        <taxon>candidate division KSB3</taxon>
    </lineage>
</organism>
<feature type="domain" description="Penicillin-binding protein transpeptidase" evidence="9">
    <location>
        <begin position="308"/>
        <end position="475"/>
    </location>
</feature>
<dbReference type="PANTHER" id="PTHR32282:SF15">
    <property type="entry name" value="PENICILLIN-BINDING PROTEIN 1C"/>
    <property type="match status" value="1"/>
</dbReference>
<dbReference type="GO" id="GO:0004180">
    <property type="term" value="F:carboxypeptidase activity"/>
    <property type="evidence" value="ECO:0007669"/>
    <property type="project" value="UniProtKB-KW"/>
</dbReference>
<evidence type="ECO:0000256" key="1">
    <source>
        <dbReference type="ARBA" id="ARBA00022645"/>
    </source>
</evidence>
<dbReference type="EMBL" id="WJJP01000230">
    <property type="protein sequence ID" value="MBD3324406.1"/>
    <property type="molecule type" value="Genomic_DNA"/>
</dbReference>
<dbReference type="InterPro" id="IPR036950">
    <property type="entry name" value="PBP_transglycosylase"/>
</dbReference>
<proteinExistence type="predicted"/>
<dbReference type="Gene3D" id="1.10.3810.10">
    <property type="entry name" value="Biosynthetic peptidoglycan transglycosylase-like"/>
    <property type="match status" value="1"/>
</dbReference>
<evidence type="ECO:0000313" key="12">
    <source>
        <dbReference type="Proteomes" id="UP000649604"/>
    </source>
</evidence>
<keyword evidence="2" id="KW-0645">Protease</keyword>
<dbReference type="EC" id="2.4.99.28" evidence="7"/>
<dbReference type="GO" id="GO:0008658">
    <property type="term" value="F:penicillin binding"/>
    <property type="evidence" value="ECO:0007669"/>
    <property type="project" value="InterPro"/>
</dbReference>
<dbReference type="GO" id="GO:0008955">
    <property type="term" value="F:peptidoglycan glycosyltransferase activity"/>
    <property type="evidence" value="ECO:0007669"/>
    <property type="project" value="UniProtKB-EC"/>
</dbReference>
<dbReference type="GO" id="GO:0030288">
    <property type="term" value="C:outer membrane-bounded periplasmic space"/>
    <property type="evidence" value="ECO:0007669"/>
    <property type="project" value="TreeGrafter"/>
</dbReference>
<evidence type="ECO:0000256" key="3">
    <source>
        <dbReference type="ARBA" id="ARBA00022676"/>
    </source>
</evidence>
<dbReference type="SUPFAM" id="SSF56601">
    <property type="entry name" value="beta-lactamase/transpeptidase-like"/>
    <property type="match status" value="1"/>
</dbReference>
<evidence type="ECO:0000256" key="6">
    <source>
        <dbReference type="ARBA" id="ARBA00023268"/>
    </source>
</evidence>
<evidence type="ECO:0000259" key="9">
    <source>
        <dbReference type="Pfam" id="PF00905"/>
    </source>
</evidence>
<feature type="non-terminal residue" evidence="11">
    <location>
        <position position="508"/>
    </location>
</feature>
<dbReference type="InterPro" id="IPR012338">
    <property type="entry name" value="Beta-lactam/transpept-like"/>
</dbReference>
<dbReference type="InterPro" id="IPR001460">
    <property type="entry name" value="PCN-bd_Tpept"/>
</dbReference>
<evidence type="ECO:0000259" key="10">
    <source>
        <dbReference type="Pfam" id="PF00912"/>
    </source>
</evidence>
<gene>
    <name evidence="11" type="ORF">GF339_07455</name>
</gene>
<dbReference type="Pfam" id="PF00912">
    <property type="entry name" value="Transgly"/>
    <property type="match status" value="1"/>
</dbReference>
<dbReference type="Gene3D" id="3.40.710.10">
    <property type="entry name" value="DD-peptidase/beta-lactamase superfamily"/>
    <property type="match status" value="1"/>
</dbReference>
<sequence>MKKVSLLLGICGLLAVLVVLVYSHTPLSHDLFAERTGTSLKITDRRGIVLRELLSPEGERTTWLPYDELPEPVIQAILAAEDKRFFSHSGVDLLALTRAVGQNIWAGRIVSGASTITQQLIKNHVGYPRTLWGKLREMLLALRLEATIPKQEILTQYLNRVGFSNQVFGIEAAARLYFGKPAQHLSLAESVFLIGIIQAPTRFNPYRHFDHTLQRQRHLLERMFQHGTISDTAYHIALQEEIRLVPKQVNFKAPHFCELVLDQRSDRLDGSDPAVIRTTLDYYLQEQVEDIVTTRIDELADYNVTNAAIIVMDNRHGDILAFVGSKDFFDETISGQVNGALALRQPGSTLKPFTYQLALEHGYTPATLLPDIKDFPSDPRSFLPENYDRKFHGPVRLREALACSYNIPAVRVLEAIGVEALYARLKEFGLTSLREPPEFYGPGLTLGNGEVTLLELTHAYSILARRGKAVTPRYLLPEKPETPDVQSAPQLFSPRVLYLLTHILADRQ</sequence>
<protein>
    <recommendedName>
        <fullName evidence="7">peptidoglycan glycosyltransferase</fullName>
        <ecNumber evidence="7">2.4.99.28</ecNumber>
    </recommendedName>
</protein>
<dbReference type="InterPro" id="IPR023346">
    <property type="entry name" value="Lysozyme-like_dom_sf"/>
</dbReference>
<dbReference type="Pfam" id="PF00905">
    <property type="entry name" value="Transpeptidase"/>
    <property type="match status" value="1"/>
</dbReference>
<evidence type="ECO:0000256" key="8">
    <source>
        <dbReference type="ARBA" id="ARBA00049902"/>
    </source>
</evidence>
<dbReference type="Proteomes" id="UP000649604">
    <property type="component" value="Unassembled WGS sequence"/>
</dbReference>
<accession>A0A9D5Q604</accession>
<dbReference type="AlphaFoldDB" id="A0A9D5Q604"/>
<comment type="catalytic activity">
    <reaction evidence="8">
        <text>[GlcNAc-(1-&gt;4)-Mur2Ac(oyl-L-Ala-gamma-D-Glu-L-Lys-D-Ala-D-Ala)](n)-di-trans,octa-cis-undecaprenyl diphosphate + beta-D-GlcNAc-(1-&gt;4)-Mur2Ac(oyl-L-Ala-gamma-D-Glu-L-Lys-D-Ala-D-Ala)-di-trans,octa-cis-undecaprenyl diphosphate = [GlcNAc-(1-&gt;4)-Mur2Ac(oyl-L-Ala-gamma-D-Glu-L-Lys-D-Ala-D-Ala)](n+1)-di-trans,octa-cis-undecaprenyl diphosphate + di-trans,octa-cis-undecaprenyl diphosphate + H(+)</text>
        <dbReference type="Rhea" id="RHEA:23708"/>
        <dbReference type="Rhea" id="RHEA-COMP:9602"/>
        <dbReference type="Rhea" id="RHEA-COMP:9603"/>
        <dbReference type="ChEBI" id="CHEBI:15378"/>
        <dbReference type="ChEBI" id="CHEBI:58405"/>
        <dbReference type="ChEBI" id="CHEBI:60033"/>
        <dbReference type="ChEBI" id="CHEBI:78435"/>
        <dbReference type="EC" id="2.4.99.28"/>
    </reaction>
</comment>
<comment type="caution">
    <text evidence="11">The sequence shown here is derived from an EMBL/GenBank/DDBJ whole genome shotgun (WGS) entry which is preliminary data.</text>
</comment>
<evidence type="ECO:0000256" key="7">
    <source>
        <dbReference type="ARBA" id="ARBA00044770"/>
    </source>
</evidence>
<dbReference type="GO" id="GO:0006508">
    <property type="term" value="P:proteolysis"/>
    <property type="evidence" value="ECO:0007669"/>
    <property type="project" value="UniProtKB-KW"/>
</dbReference>
<keyword evidence="3" id="KW-0328">Glycosyltransferase</keyword>